<proteinExistence type="predicted"/>
<dbReference type="AlphaFoldDB" id="A0A0F7SR78"/>
<evidence type="ECO:0000313" key="1">
    <source>
        <dbReference type="EMBL" id="CED83906.1"/>
    </source>
</evidence>
<name>A0A0F7SR78_PHARH</name>
<accession>A0A0F7SR78</accession>
<reference evidence="1" key="1">
    <citation type="submission" date="2014-08" db="EMBL/GenBank/DDBJ databases">
        <authorList>
            <person name="Sharma Rahul"/>
            <person name="Thines Marco"/>
        </authorList>
    </citation>
    <scope>NUCLEOTIDE SEQUENCE</scope>
</reference>
<organism evidence="1">
    <name type="scientific">Phaffia rhodozyma</name>
    <name type="common">Yeast</name>
    <name type="synonym">Xanthophyllomyces dendrorhous</name>
    <dbReference type="NCBI Taxonomy" id="264483"/>
    <lineage>
        <taxon>Eukaryota</taxon>
        <taxon>Fungi</taxon>
        <taxon>Dikarya</taxon>
        <taxon>Basidiomycota</taxon>
        <taxon>Agaricomycotina</taxon>
        <taxon>Tremellomycetes</taxon>
        <taxon>Cystofilobasidiales</taxon>
        <taxon>Mrakiaceae</taxon>
        <taxon>Phaffia</taxon>
    </lineage>
</organism>
<sequence length="131" mass="14238">MSLNKSSPYTCPSKLVQIHSDYSRNSDSANEAFSMYRSSARARSNSLSSNAESFVSNGGSVSSSNSAAAPFVWMTVLRSRPGLAEELTTFLAGASQRILEKEPGVLFHRTLRCVDDEDDDVVGTKFLAYAE</sequence>
<dbReference type="EMBL" id="LN483157">
    <property type="protein sequence ID" value="CED83906.1"/>
    <property type="molecule type" value="Genomic_DNA"/>
</dbReference>
<protein>
    <submittedName>
        <fullName evidence="1">Uncharacterized protein</fullName>
    </submittedName>
</protein>